<dbReference type="CDD" id="cd07557">
    <property type="entry name" value="trimeric_dUTPase"/>
    <property type="match status" value="1"/>
</dbReference>
<evidence type="ECO:0000256" key="4">
    <source>
        <dbReference type="ARBA" id="ARBA00023080"/>
    </source>
</evidence>
<dbReference type="InterPro" id="IPR036157">
    <property type="entry name" value="dUTPase-like_sf"/>
</dbReference>
<comment type="similarity">
    <text evidence="2 5">Belongs to the dUTPase family.</text>
</comment>
<name>A0A811KSH2_9BILA</name>
<dbReference type="PANTHER" id="PTHR11241:SF0">
    <property type="entry name" value="DEOXYURIDINE 5'-TRIPHOSPHATE NUCLEOTIDOHYDROLASE"/>
    <property type="match status" value="1"/>
</dbReference>
<keyword evidence="3 5" id="KW-0378">Hydrolase</keyword>
<feature type="domain" description="dUTPase-like" evidence="7">
    <location>
        <begin position="19"/>
        <end position="148"/>
    </location>
</feature>
<feature type="compositionally biased region" description="Gly residues" evidence="6">
    <location>
        <begin position="142"/>
        <end position="151"/>
    </location>
</feature>
<comment type="pathway">
    <text evidence="1 5">Pyrimidine metabolism; dUMP biosynthesis; dUMP from dCTP (dUTP route): step 2/2.</text>
</comment>
<dbReference type="GO" id="GO:0046081">
    <property type="term" value="P:dUTP catabolic process"/>
    <property type="evidence" value="ECO:0007669"/>
    <property type="project" value="UniProtKB-UniRule"/>
</dbReference>
<evidence type="ECO:0000256" key="6">
    <source>
        <dbReference type="SAM" id="MobiDB-lite"/>
    </source>
</evidence>
<dbReference type="Proteomes" id="UP000783686">
    <property type="component" value="Unassembled WGS sequence"/>
</dbReference>
<dbReference type="SUPFAM" id="SSF51283">
    <property type="entry name" value="dUTPase-like"/>
    <property type="match status" value="1"/>
</dbReference>
<gene>
    <name evidence="8" type="ORF">BOKJ2_LOCUS7946</name>
</gene>
<comment type="function">
    <text evidence="5">Involved in nucleotide metabolism via production of dUMP, the immediate precursor of thymidine nucleotides, and decreases the intracellular concentration of dUTP so that uracil cannot be incorporated into DNA.</text>
</comment>
<sequence length="151" mass="16026">MAPPNVPNLMCKIALAPGAKIPTYGSAKAAGMDLYSNGELVVPAKGQALVSTGIRMEFPRGYYGWVAPRSGLAVKNGIHVGAGVIDEDYIGEIKVCLFNHSDSDFKVKAGDRIAQMVLQHYAHASFQEVKEEELSPTERGDGGFGSTGVSQ</sequence>
<keyword evidence="5" id="KW-0460">Magnesium</keyword>
<evidence type="ECO:0000256" key="5">
    <source>
        <dbReference type="RuleBase" id="RU367024"/>
    </source>
</evidence>
<feature type="compositionally biased region" description="Basic and acidic residues" evidence="6">
    <location>
        <begin position="129"/>
        <end position="141"/>
    </location>
</feature>
<organism evidence="8 9">
    <name type="scientific">Bursaphelenchus okinawaensis</name>
    <dbReference type="NCBI Taxonomy" id="465554"/>
    <lineage>
        <taxon>Eukaryota</taxon>
        <taxon>Metazoa</taxon>
        <taxon>Ecdysozoa</taxon>
        <taxon>Nematoda</taxon>
        <taxon>Chromadorea</taxon>
        <taxon>Rhabditida</taxon>
        <taxon>Tylenchina</taxon>
        <taxon>Tylenchomorpha</taxon>
        <taxon>Aphelenchoidea</taxon>
        <taxon>Aphelenchoididae</taxon>
        <taxon>Bursaphelenchus</taxon>
    </lineage>
</organism>
<dbReference type="NCBIfam" id="TIGR00576">
    <property type="entry name" value="dut"/>
    <property type="match status" value="1"/>
</dbReference>
<keyword evidence="5" id="KW-0479">Metal-binding</keyword>
<accession>A0A811KSH2</accession>
<dbReference type="InterPro" id="IPR008181">
    <property type="entry name" value="dUTPase"/>
</dbReference>
<dbReference type="EMBL" id="CAJFCW020000004">
    <property type="protein sequence ID" value="CAG9111529.1"/>
    <property type="molecule type" value="Genomic_DNA"/>
</dbReference>
<feature type="region of interest" description="Disordered" evidence="6">
    <location>
        <begin position="129"/>
        <end position="151"/>
    </location>
</feature>
<dbReference type="EMBL" id="CAJFDH010000004">
    <property type="protein sequence ID" value="CAD5218736.1"/>
    <property type="molecule type" value="Genomic_DNA"/>
</dbReference>
<evidence type="ECO:0000313" key="8">
    <source>
        <dbReference type="EMBL" id="CAD5218736.1"/>
    </source>
</evidence>
<evidence type="ECO:0000256" key="3">
    <source>
        <dbReference type="ARBA" id="ARBA00022801"/>
    </source>
</evidence>
<keyword evidence="4 5" id="KW-0546">Nucleotide metabolism</keyword>
<evidence type="ECO:0000259" key="7">
    <source>
        <dbReference type="Pfam" id="PF00692"/>
    </source>
</evidence>
<dbReference type="InterPro" id="IPR033704">
    <property type="entry name" value="dUTPase_trimeric"/>
</dbReference>
<keyword evidence="9" id="KW-1185">Reference proteome</keyword>
<dbReference type="AlphaFoldDB" id="A0A811KSH2"/>
<reference evidence="8" key="1">
    <citation type="submission" date="2020-09" db="EMBL/GenBank/DDBJ databases">
        <authorList>
            <person name="Kikuchi T."/>
        </authorList>
    </citation>
    <scope>NUCLEOTIDE SEQUENCE</scope>
    <source>
        <strain evidence="8">SH1</strain>
    </source>
</reference>
<protein>
    <recommendedName>
        <fullName evidence="5">Deoxyuridine 5'-triphosphate nucleotidohydrolase</fullName>
        <shortName evidence="5">dUTPase</shortName>
        <ecNumber evidence="5">3.6.1.23</ecNumber>
    </recommendedName>
    <alternativeName>
        <fullName evidence="5">dUTP pyrophosphatase</fullName>
    </alternativeName>
</protein>
<evidence type="ECO:0000256" key="1">
    <source>
        <dbReference type="ARBA" id="ARBA00005142"/>
    </source>
</evidence>
<dbReference type="InterPro" id="IPR029054">
    <property type="entry name" value="dUTPase-like"/>
</dbReference>
<comment type="caution">
    <text evidence="8">The sequence shown here is derived from an EMBL/GenBank/DDBJ whole genome shotgun (WGS) entry which is preliminary data.</text>
</comment>
<dbReference type="OrthoDB" id="419889at2759"/>
<dbReference type="EC" id="3.6.1.23" evidence="5"/>
<evidence type="ECO:0000313" key="9">
    <source>
        <dbReference type="Proteomes" id="UP000614601"/>
    </source>
</evidence>
<dbReference type="PANTHER" id="PTHR11241">
    <property type="entry name" value="DEOXYURIDINE 5'-TRIPHOSPHATE NUCLEOTIDOHYDROLASE"/>
    <property type="match status" value="1"/>
</dbReference>
<dbReference type="NCBIfam" id="NF001862">
    <property type="entry name" value="PRK00601.1"/>
    <property type="match status" value="1"/>
</dbReference>
<comment type="cofactor">
    <cofactor evidence="5">
        <name>Mg(2+)</name>
        <dbReference type="ChEBI" id="CHEBI:18420"/>
    </cofactor>
</comment>
<evidence type="ECO:0000256" key="2">
    <source>
        <dbReference type="ARBA" id="ARBA00006581"/>
    </source>
</evidence>
<proteinExistence type="inferred from homology"/>
<comment type="catalytic activity">
    <reaction evidence="5">
        <text>dUTP + H2O = dUMP + diphosphate + H(+)</text>
        <dbReference type="Rhea" id="RHEA:10248"/>
        <dbReference type="ChEBI" id="CHEBI:15377"/>
        <dbReference type="ChEBI" id="CHEBI:15378"/>
        <dbReference type="ChEBI" id="CHEBI:33019"/>
        <dbReference type="ChEBI" id="CHEBI:61555"/>
        <dbReference type="ChEBI" id="CHEBI:246422"/>
        <dbReference type="EC" id="3.6.1.23"/>
    </reaction>
</comment>
<dbReference type="GO" id="GO:0004170">
    <property type="term" value="F:dUTP diphosphatase activity"/>
    <property type="evidence" value="ECO:0007669"/>
    <property type="project" value="UniProtKB-UniRule"/>
</dbReference>
<dbReference type="GO" id="GO:0000287">
    <property type="term" value="F:magnesium ion binding"/>
    <property type="evidence" value="ECO:0007669"/>
    <property type="project" value="UniProtKB-UniRule"/>
</dbReference>
<dbReference type="Gene3D" id="2.70.40.10">
    <property type="match status" value="1"/>
</dbReference>
<dbReference type="Proteomes" id="UP000614601">
    <property type="component" value="Unassembled WGS sequence"/>
</dbReference>
<dbReference type="UniPathway" id="UPA00610">
    <property type="reaction ID" value="UER00666"/>
</dbReference>
<dbReference type="GO" id="GO:0006226">
    <property type="term" value="P:dUMP biosynthetic process"/>
    <property type="evidence" value="ECO:0007669"/>
    <property type="project" value="UniProtKB-UniRule"/>
</dbReference>
<dbReference type="Pfam" id="PF00692">
    <property type="entry name" value="dUTPase"/>
    <property type="match status" value="1"/>
</dbReference>